<proteinExistence type="inferred from homology"/>
<reference evidence="4 5" key="1">
    <citation type="submission" date="2015-03" db="EMBL/GenBank/DDBJ databases">
        <title>Comparative genomics of Pseudomonas insights into diversity of traits involved in vanlence and defense.</title>
        <authorList>
            <person name="Qin Y."/>
        </authorList>
    </citation>
    <scope>NUCLEOTIDE SEQUENCE [LARGE SCALE GENOMIC DNA]</scope>
    <source>
        <strain evidence="4 5">C8</strain>
    </source>
</reference>
<dbReference type="GO" id="GO:0016787">
    <property type="term" value="F:hydrolase activity"/>
    <property type="evidence" value="ECO:0007669"/>
    <property type="project" value="UniProtKB-KW"/>
</dbReference>
<sequence>MALHPDIEGFLELAEFGRLSGKSQPMHELNPDEARQQFEQTSQLLDAAPTGMLTVTALSIPARDGHVLNARLYAKPQPDSEPRPVLLYFHGGGYVVGSLDSHDTLCRRLALAGEFAVLSADYRLAPEHRFPTAYQDAEDVTRWLAITGAKALGLDANLIALAGDSVGGSLVASLCIAIAQDPLGWPLVPRLQVLLYPVIDAVKKRPSLERFAEGYLLEATTLEWFYQQYQRSEADRADWRFSPLYAEHLQRLTPTVLWLAEYDPLLDEGLAWAEKLRTAGQPVVLEVKAGMTHDFARMGEMVQEVPGMLVQLAAQIGESLA</sequence>
<evidence type="ECO:0000313" key="5">
    <source>
        <dbReference type="Proteomes" id="UP000033588"/>
    </source>
</evidence>
<dbReference type="InterPro" id="IPR029058">
    <property type="entry name" value="AB_hydrolase_fold"/>
</dbReference>
<dbReference type="SUPFAM" id="SSF53474">
    <property type="entry name" value="alpha/beta-Hydrolases"/>
    <property type="match status" value="1"/>
</dbReference>
<keyword evidence="2" id="KW-0378">Hydrolase</keyword>
<dbReference type="PANTHER" id="PTHR48081">
    <property type="entry name" value="AB HYDROLASE SUPERFAMILY PROTEIN C4A8.06C"/>
    <property type="match status" value="1"/>
</dbReference>
<name>A0A0F4T5P2_PSEFL</name>
<dbReference type="PROSITE" id="PS01173">
    <property type="entry name" value="LIPASE_GDXG_HIS"/>
    <property type="match status" value="1"/>
</dbReference>
<protein>
    <submittedName>
        <fullName evidence="4">Lipase</fullName>
    </submittedName>
</protein>
<comment type="similarity">
    <text evidence="1">Belongs to the 'GDXG' lipolytic enzyme family.</text>
</comment>
<evidence type="ECO:0000313" key="4">
    <source>
        <dbReference type="EMBL" id="KJZ39773.1"/>
    </source>
</evidence>
<feature type="domain" description="Alpha/beta hydrolase fold-3" evidence="3">
    <location>
        <begin position="86"/>
        <end position="296"/>
    </location>
</feature>
<dbReference type="PANTHER" id="PTHR48081:SF8">
    <property type="entry name" value="ALPHA_BETA HYDROLASE FOLD-3 DOMAIN-CONTAINING PROTEIN-RELATED"/>
    <property type="match status" value="1"/>
</dbReference>
<gene>
    <name evidence="4" type="ORF">VC35_24680</name>
</gene>
<dbReference type="InterPro" id="IPR050300">
    <property type="entry name" value="GDXG_lipolytic_enzyme"/>
</dbReference>
<dbReference type="Gene3D" id="3.40.50.1820">
    <property type="entry name" value="alpha/beta hydrolase"/>
    <property type="match status" value="1"/>
</dbReference>
<evidence type="ECO:0000256" key="1">
    <source>
        <dbReference type="ARBA" id="ARBA00010515"/>
    </source>
</evidence>
<dbReference type="Pfam" id="PF07859">
    <property type="entry name" value="Abhydrolase_3"/>
    <property type="match status" value="1"/>
</dbReference>
<dbReference type="Proteomes" id="UP000033588">
    <property type="component" value="Unassembled WGS sequence"/>
</dbReference>
<dbReference type="EMBL" id="LACC01000036">
    <property type="protein sequence ID" value="KJZ39773.1"/>
    <property type="molecule type" value="Genomic_DNA"/>
</dbReference>
<accession>A0A0F4T5P2</accession>
<organism evidence="4 5">
    <name type="scientific">Pseudomonas fluorescens</name>
    <dbReference type="NCBI Taxonomy" id="294"/>
    <lineage>
        <taxon>Bacteria</taxon>
        <taxon>Pseudomonadati</taxon>
        <taxon>Pseudomonadota</taxon>
        <taxon>Gammaproteobacteria</taxon>
        <taxon>Pseudomonadales</taxon>
        <taxon>Pseudomonadaceae</taxon>
        <taxon>Pseudomonas</taxon>
    </lineage>
</organism>
<dbReference type="InterPro" id="IPR013094">
    <property type="entry name" value="AB_hydrolase_3"/>
</dbReference>
<dbReference type="InterPro" id="IPR002168">
    <property type="entry name" value="Lipase_GDXG_HIS_AS"/>
</dbReference>
<dbReference type="AlphaFoldDB" id="A0A0F4T5P2"/>
<dbReference type="PATRIC" id="fig|294.132.peg.4256"/>
<evidence type="ECO:0000256" key="2">
    <source>
        <dbReference type="ARBA" id="ARBA00022801"/>
    </source>
</evidence>
<dbReference type="OrthoDB" id="9806180at2"/>
<dbReference type="RefSeq" id="WP_046043172.1">
    <property type="nucleotide sequence ID" value="NZ_LACC01000036.1"/>
</dbReference>
<evidence type="ECO:0000259" key="3">
    <source>
        <dbReference type="Pfam" id="PF07859"/>
    </source>
</evidence>
<comment type="caution">
    <text evidence="4">The sequence shown here is derived from an EMBL/GenBank/DDBJ whole genome shotgun (WGS) entry which is preliminary data.</text>
</comment>